<dbReference type="InterPro" id="IPR025112">
    <property type="entry name" value="PCMD"/>
</dbReference>
<sequence length="695" mass="76629">MKSYIYYLFLMLIVLASCEEKENMIETGYLCVNPSMDYSLVTKAVESDSLQMSIAICKAATGDTVKYFENYKTDLGNEKITLAVGKYHVKAGSPHSGKAAFDKPFYFGIDTIDVVKYTIKESEVVCTLANVKVTVNYSDMLKKFFTGYQATISNASGELTFEEDEKRAGYFTPGKLNVTLNLINNDGTAYKIVKEIPDTKAREHYRLTFSVGEEPDDPEAGGDFDITVDEETNDIECTLNVPVFTDDYGRNVPKIAIEPQKILSIKQSNPGDATLAVNISSKVGLQLLALKFSSHYFNEEKGLPEYIDLGNMDPAIRSSLEQIGIAMPTDISGGTDKEINFSNLLNSIPLLEGKKTTHSIIVLARDLLGQQVEDTISIEVRPNVAVLVEANPWSRFAFLTITAGSKENISVTYSGDGSEQTINIDPSTVFVNEDGDYQVECLIPDLDKNTSYTYSVIVDVETPTTGSFETTDEPFVPNLDFEDWKDIYPNKEGESGFWATGNKGVKTAGKSPNTTQVDDCQHGAKAVRMESLGDVMLAGTAAGNLFVGSFNINMSNPASSPSFGKSYKGRPTKLTGYYKYDPADATYGSYTDDEDKDMTKDIADIYIWLKDSSGKQIGYGRFNEKKKVEEYKKFEIDIKYTDKVSIPATMAIVATSSKYGGVFSGTKVIGKMGIGSVLFVDNFTLSFEYNEKSFK</sequence>
<dbReference type="Pfam" id="PF14900">
    <property type="entry name" value="DUF4493"/>
    <property type="match status" value="1"/>
</dbReference>
<dbReference type="Gene3D" id="2.60.120.890">
    <property type="entry name" value="BT2081, beta-jelly-roll domain"/>
    <property type="match status" value="1"/>
</dbReference>
<accession>A0ABR7DLV8</accession>
<dbReference type="InterPro" id="IPR038653">
    <property type="entry name" value="Put_CMD_sf"/>
</dbReference>
<organism evidence="2 3">
    <name type="scientific">Parabacteroides hominis</name>
    <dbReference type="NCBI Taxonomy" id="2763057"/>
    <lineage>
        <taxon>Bacteria</taxon>
        <taxon>Pseudomonadati</taxon>
        <taxon>Bacteroidota</taxon>
        <taxon>Bacteroidia</taxon>
        <taxon>Bacteroidales</taxon>
        <taxon>Tannerellaceae</taxon>
        <taxon>Parabacteroides</taxon>
    </lineage>
</organism>
<reference evidence="2 3" key="1">
    <citation type="submission" date="2020-08" db="EMBL/GenBank/DDBJ databases">
        <title>Genome public.</title>
        <authorList>
            <person name="Liu C."/>
            <person name="Sun Q."/>
        </authorList>
    </citation>
    <scope>NUCLEOTIDE SEQUENCE [LARGE SCALE GENOMIC DNA]</scope>
    <source>
        <strain evidence="2 3">NSJ-79</strain>
    </source>
</reference>
<gene>
    <name evidence="2" type="ORF">H8S65_06460</name>
</gene>
<keyword evidence="3" id="KW-1185">Reference proteome</keyword>
<protein>
    <submittedName>
        <fullName evidence="2">DUF4493 domain-containing protein</fullName>
    </submittedName>
</protein>
<dbReference type="Pfam" id="PF13201">
    <property type="entry name" value="PCMD"/>
    <property type="match status" value="1"/>
</dbReference>
<name>A0ABR7DLV8_9BACT</name>
<evidence type="ECO:0000259" key="1">
    <source>
        <dbReference type="Pfam" id="PF13201"/>
    </source>
</evidence>
<feature type="domain" description="Putative carbohydrate metabolism" evidence="1">
    <location>
        <begin position="480"/>
        <end position="685"/>
    </location>
</feature>
<dbReference type="InterPro" id="IPR027840">
    <property type="entry name" value="DUF4493"/>
</dbReference>
<dbReference type="EMBL" id="JACOOJ010000008">
    <property type="protein sequence ID" value="MBC5632409.1"/>
    <property type="molecule type" value="Genomic_DNA"/>
</dbReference>
<dbReference type="Proteomes" id="UP000651475">
    <property type="component" value="Unassembled WGS sequence"/>
</dbReference>
<evidence type="ECO:0000313" key="3">
    <source>
        <dbReference type="Proteomes" id="UP000651475"/>
    </source>
</evidence>
<dbReference type="RefSeq" id="WP_186929178.1">
    <property type="nucleotide sequence ID" value="NZ_JACOOJ010000008.1"/>
</dbReference>
<evidence type="ECO:0000313" key="2">
    <source>
        <dbReference type="EMBL" id="MBC5632409.1"/>
    </source>
</evidence>
<proteinExistence type="predicted"/>
<comment type="caution">
    <text evidence="2">The sequence shown here is derived from an EMBL/GenBank/DDBJ whole genome shotgun (WGS) entry which is preliminary data.</text>
</comment>
<dbReference type="PROSITE" id="PS51257">
    <property type="entry name" value="PROKAR_LIPOPROTEIN"/>
    <property type="match status" value="1"/>
</dbReference>